<dbReference type="EMBL" id="RKQK01000001">
    <property type="protein sequence ID" value="RPE71300.1"/>
    <property type="molecule type" value="Genomic_DNA"/>
</dbReference>
<name>A0A3N4VBV6_9RHOB</name>
<evidence type="ECO:0000313" key="1">
    <source>
        <dbReference type="EMBL" id="RPE71300.1"/>
    </source>
</evidence>
<gene>
    <name evidence="1" type="ORF">EDD53_0416</name>
</gene>
<proteinExistence type="predicted"/>
<dbReference type="Proteomes" id="UP000269689">
    <property type="component" value="Unassembled WGS sequence"/>
</dbReference>
<dbReference type="Pfam" id="PF10983">
    <property type="entry name" value="DUF2793"/>
    <property type="match status" value="1"/>
</dbReference>
<keyword evidence="2" id="KW-1185">Reference proteome</keyword>
<dbReference type="AlphaFoldDB" id="A0A3N4VBV6"/>
<dbReference type="RefSeq" id="WP_123791529.1">
    <property type="nucleotide sequence ID" value="NZ_RKQK01000001.1"/>
</dbReference>
<protein>
    <submittedName>
        <fullName evidence="1">Uncharacterized protein DUF2793</fullName>
    </submittedName>
</protein>
<accession>A0A3N4VBV6</accession>
<reference evidence="1 2" key="1">
    <citation type="submission" date="2018-11" db="EMBL/GenBank/DDBJ databases">
        <title>Genomic Encyclopedia of Type Strains, Phase IV (KMG-IV): sequencing the most valuable type-strain genomes for metagenomic binning, comparative biology and taxonomic classification.</title>
        <authorList>
            <person name="Goeker M."/>
        </authorList>
    </citation>
    <scope>NUCLEOTIDE SEQUENCE [LARGE SCALE GENOMIC DNA]</scope>
    <source>
        <strain evidence="1 2">DSM 104731</strain>
    </source>
</reference>
<dbReference type="OrthoDB" id="564699at2"/>
<dbReference type="InterPro" id="IPR021251">
    <property type="entry name" value="DUF2793"/>
</dbReference>
<comment type="caution">
    <text evidence="1">The sequence shown here is derived from an EMBL/GenBank/DDBJ whole genome shotgun (WGS) entry which is preliminary data.</text>
</comment>
<organism evidence="1 2">
    <name type="scientific">Pacificibacter maritimus</name>
    <dbReference type="NCBI Taxonomy" id="762213"/>
    <lineage>
        <taxon>Bacteria</taxon>
        <taxon>Pseudomonadati</taxon>
        <taxon>Pseudomonadota</taxon>
        <taxon>Alphaproteobacteria</taxon>
        <taxon>Rhodobacterales</taxon>
        <taxon>Roseobacteraceae</taxon>
        <taxon>Pacificibacter</taxon>
    </lineage>
</organism>
<sequence length="236" mass="24564">MSDTTRFSLPLLQAAQAQKHVTMNEALTRVDGLLQLTLKSITGNTPPLAPQDGDAYGIGPAAVNDWSGQEGNIALFANGGWVFIAPSLGMRAYIADQSGFATYDGAGWILGAQSLSANGAGMQFMVREIDHTITAGSVSNVGFAIPGQAVVYGVTGRVISEITGSLSGYSVGVSSSSNRYGSGLSLANGSWMRGLTGTPLTYYSDEDLVLTAEGGDFTAGEIRLAIHYAQFSLPRA</sequence>
<evidence type="ECO:0000313" key="2">
    <source>
        <dbReference type="Proteomes" id="UP000269689"/>
    </source>
</evidence>